<keyword evidence="1" id="KW-0732">Signal</keyword>
<sequence length="108" mass="11897">MWQHWQSALFWLCFCSSGAKVPGGTALAVRVVQMMPAVSDPVASMAAWAVDDIGITSDWSSKPQIMMSPIKSRSLRSQRIGVLEFLAIPVNKDNANGVWLFAKFEVLI</sequence>
<feature type="chain" id="PRO_5009138592" description="Secreted protein" evidence="1">
    <location>
        <begin position="20"/>
        <end position="108"/>
    </location>
</feature>
<dbReference type="AlphaFoldDB" id="A0A1E3VUM1"/>
<protein>
    <recommendedName>
        <fullName evidence="4">Secreted protein</fullName>
    </recommendedName>
</protein>
<name>A0A1E3VUM1_9HYPH</name>
<evidence type="ECO:0000313" key="2">
    <source>
        <dbReference type="EMBL" id="ODR97215.1"/>
    </source>
</evidence>
<feature type="signal peptide" evidence="1">
    <location>
        <begin position="1"/>
        <end position="19"/>
    </location>
</feature>
<evidence type="ECO:0008006" key="4">
    <source>
        <dbReference type="Google" id="ProtNLM"/>
    </source>
</evidence>
<keyword evidence="3" id="KW-1185">Reference proteome</keyword>
<evidence type="ECO:0000313" key="3">
    <source>
        <dbReference type="Proteomes" id="UP000094172"/>
    </source>
</evidence>
<accession>A0A1E3VUM1</accession>
<proteinExistence type="predicted"/>
<comment type="caution">
    <text evidence="2">The sequence shown here is derived from an EMBL/GenBank/DDBJ whole genome shotgun (WGS) entry which is preliminary data.</text>
</comment>
<dbReference type="EMBL" id="LPWE01000002">
    <property type="protein sequence ID" value="ODR97215.1"/>
    <property type="molecule type" value="Genomic_DNA"/>
</dbReference>
<organism evidence="2 3">
    <name type="scientific">Methyloceanibacter stevinii</name>
    <dbReference type="NCBI Taxonomy" id="1774970"/>
    <lineage>
        <taxon>Bacteria</taxon>
        <taxon>Pseudomonadati</taxon>
        <taxon>Pseudomonadota</taxon>
        <taxon>Alphaproteobacteria</taxon>
        <taxon>Hyphomicrobiales</taxon>
        <taxon>Hyphomicrobiaceae</taxon>
        <taxon>Methyloceanibacter</taxon>
    </lineage>
</organism>
<reference evidence="2 3" key="1">
    <citation type="journal article" date="2016" name="Environ. Microbiol.">
        <title>New Methyloceanibacter diversity from North Sea sediments includes methanotroph containing solely the soluble methane monooxygenase.</title>
        <authorList>
            <person name="Vekeman B."/>
            <person name="Kerckhof F.M."/>
            <person name="Cremers G."/>
            <person name="de Vos P."/>
            <person name="Vandamme P."/>
            <person name="Boon N."/>
            <person name="Op den Camp H.J."/>
            <person name="Heylen K."/>
        </authorList>
    </citation>
    <scope>NUCLEOTIDE SEQUENCE [LARGE SCALE GENOMIC DNA]</scope>
    <source>
        <strain evidence="2 3">R-67176</strain>
    </source>
</reference>
<gene>
    <name evidence="2" type="ORF">AUC70_13240</name>
</gene>
<dbReference type="Proteomes" id="UP000094172">
    <property type="component" value="Unassembled WGS sequence"/>
</dbReference>
<evidence type="ECO:0000256" key="1">
    <source>
        <dbReference type="SAM" id="SignalP"/>
    </source>
</evidence>